<dbReference type="Proteomes" id="UP001597102">
    <property type="component" value="Unassembled WGS sequence"/>
</dbReference>
<dbReference type="PANTHER" id="PTHR41523">
    <property type="entry name" value="TWO-COMPONENT SYSTEM SENSOR PROTEIN"/>
    <property type="match status" value="1"/>
</dbReference>
<feature type="domain" description="Signal transduction histidine kinase HWE region" evidence="8">
    <location>
        <begin position="61"/>
        <end position="141"/>
    </location>
</feature>
<dbReference type="Pfam" id="PF07536">
    <property type="entry name" value="HWE_HK"/>
    <property type="match status" value="1"/>
</dbReference>
<dbReference type="InterPro" id="IPR036890">
    <property type="entry name" value="HATPase_C_sf"/>
</dbReference>
<dbReference type="EMBL" id="JBHTJO010000002">
    <property type="protein sequence ID" value="MFD0988331.1"/>
    <property type="molecule type" value="Genomic_DNA"/>
</dbReference>
<evidence type="ECO:0000256" key="6">
    <source>
        <dbReference type="ARBA" id="ARBA00022777"/>
    </source>
</evidence>
<dbReference type="SMART" id="SM00911">
    <property type="entry name" value="HWE_HK"/>
    <property type="match status" value="1"/>
</dbReference>
<gene>
    <name evidence="9" type="ORF">ACFQ2F_14625</name>
</gene>
<dbReference type="Gene3D" id="3.30.565.10">
    <property type="entry name" value="Histidine kinase-like ATPase, C-terminal domain"/>
    <property type="match status" value="1"/>
</dbReference>
<keyword evidence="5" id="KW-0547">Nucleotide-binding</keyword>
<dbReference type="GO" id="GO:0016301">
    <property type="term" value="F:kinase activity"/>
    <property type="evidence" value="ECO:0007669"/>
    <property type="project" value="UniProtKB-KW"/>
</dbReference>
<dbReference type="PANTHER" id="PTHR41523:SF8">
    <property type="entry name" value="ETHYLENE RESPONSE SENSOR PROTEIN"/>
    <property type="match status" value="1"/>
</dbReference>
<evidence type="ECO:0000313" key="9">
    <source>
        <dbReference type="EMBL" id="MFD0988331.1"/>
    </source>
</evidence>
<evidence type="ECO:0000256" key="1">
    <source>
        <dbReference type="ARBA" id="ARBA00000085"/>
    </source>
</evidence>
<proteinExistence type="predicted"/>
<evidence type="ECO:0000256" key="2">
    <source>
        <dbReference type="ARBA" id="ARBA00012438"/>
    </source>
</evidence>
<sequence length="250" mass="28161">MARSQRNSGSTGRVPPLTQWVCLTGRVVEREAGRPIRAMGVIQDVTDRHFEKEASELLNRELAHRMKNLFSVVGSIAAVSAESHPEAKPFVQTFQSRLNSLSAAHDLLKERQWLFMPLEDLAARVIEPLGVLRRVNIDADHLMFGDYDMQTLVLVLHELATNAIKYGALSNDDGHVSLRFEGLEDDTVQPREILMTWQEVAGPPVVKPADRGFGMTLLERLAKRHGHDAPVVEWYESGLFCRLRFRASAR</sequence>
<keyword evidence="10" id="KW-1185">Reference proteome</keyword>
<protein>
    <recommendedName>
        <fullName evidence="2">histidine kinase</fullName>
        <ecNumber evidence="2">2.7.13.3</ecNumber>
    </recommendedName>
</protein>
<organism evidence="9 10">
    <name type="scientific">Methyloligella solikamskensis</name>
    <dbReference type="NCBI Taxonomy" id="1177756"/>
    <lineage>
        <taxon>Bacteria</taxon>
        <taxon>Pseudomonadati</taxon>
        <taxon>Pseudomonadota</taxon>
        <taxon>Alphaproteobacteria</taxon>
        <taxon>Hyphomicrobiales</taxon>
        <taxon>Hyphomicrobiaceae</taxon>
        <taxon>Methyloligella</taxon>
    </lineage>
</organism>
<dbReference type="InterPro" id="IPR011102">
    <property type="entry name" value="Sig_transdc_His_kinase_HWE"/>
</dbReference>
<evidence type="ECO:0000256" key="5">
    <source>
        <dbReference type="ARBA" id="ARBA00022741"/>
    </source>
</evidence>
<comment type="catalytic activity">
    <reaction evidence="1">
        <text>ATP + protein L-histidine = ADP + protein N-phospho-L-histidine.</text>
        <dbReference type="EC" id="2.7.13.3"/>
    </reaction>
</comment>
<evidence type="ECO:0000259" key="8">
    <source>
        <dbReference type="SMART" id="SM00911"/>
    </source>
</evidence>
<keyword evidence="4" id="KW-0808">Transferase</keyword>
<dbReference type="SUPFAM" id="SSF55874">
    <property type="entry name" value="ATPase domain of HSP90 chaperone/DNA topoisomerase II/histidine kinase"/>
    <property type="match status" value="1"/>
</dbReference>
<keyword evidence="7" id="KW-0067">ATP-binding</keyword>
<accession>A0ABW3JE02</accession>
<dbReference type="EC" id="2.7.13.3" evidence="2"/>
<keyword evidence="3" id="KW-0597">Phosphoprotein</keyword>
<evidence type="ECO:0000256" key="7">
    <source>
        <dbReference type="ARBA" id="ARBA00022840"/>
    </source>
</evidence>
<name>A0ABW3JE02_9HYPH</name>
<keyword evidence="6 9" id="KW-0418">Kinase</keyword>
<dbReference type="RefSeq" id="WP_379091313.1">
    <property type="nucleotide sequence ID" value="NZ_JBHTJO010000002.1"/>
</dbReference>
<reference evidence="10" key="1">
    <citation type="journal article" date="2019" name="Int. J. Syst. Evol. Microbiol.">
        <title>The Global Catalogue of Microorganisms (GCM) 10K type strain sequencing project: providing services to taxonomists for standard genome sequencing and annotation.</title>
        <authorList>
            <consortium name="The Broad Institute Genomics Platform"/>
            <consortium name="The Broad Institute Genome Sequencing Center for Infectious Disease"/>
            <person name="Wu L."/>
            <person name="Ma J."/>
        </authorList>
    </citation>
    <scope>NUCLEOTIDE SEQUENCE [LARGE SCALE GENOMIC DNA]</scope>
    <source>
        <strain evidence="10">CCUG 61697</strain>
    </source>
</reference>
<comment type="caution">
    <text evidence="9">The sequence shown here is derived from an EMBL/GenBank/DDBJ whole genome shotgun (WGS) entry which is preliminary data.</text>
</comment>
<dbReference type="Gene3D" id="3.30.450.20">
    <property type="entry name" value="PAS domain"/>
    <property type="match status" value="1"/>
</dbReference>
<evidence type="ECO:0000313" key="10">
    <source>
        <dbReference type="Proteomes" id="UP001597102"/>
    </source>
</evidence>
<evidence type="ECO:0000256" key="4">
    <source>
        <dbReference type="ARBA" id="ARBA00022679"/>
    </source>
</evidence>
<evidence type="ECO:0000256" key="3">
    <source>
        <dbReference type="ARBA" id="ARBA00022553"/>
    </source>
</evidence>